<dbReference type="CDD" id="cd00586">
    <property type="entry name" value="4HBT"/>
    <property type="match status" value="1"/>
</dbReference>
<dbReference type="PANTHER" id="PTHR31793">
    <property type="entry name" value="4-HYDROXYBENZOYL-COA THIOESTERASE FAMILY MEMBER"/>
    <property type="match status" value="1"/>
</dbReference>
<evidence type="ECO:0000256" key="1">
    <source>
        <dbReference type="ARBA" id="ARBA00005953"/>
    </source>
</evidence>
<feature type="domain" description="Thioesterase" evidence="3">
    <location>
        <begin position="19"/>
        <end position="100"/>
    </location>
</feature>
<dbReference type="AlphaFoldDB" id="A0A975BWY3"/>
<dbReference type="EMBL" id="CP061800">
    <property type="protein sequence ID" value="QTA92872.1"/>
    <property type="molecule type" value="Genomic_DNA"/>
</dbReference>
<dbReference type="KEGG" id="dmm:dnm_089650"/>
<dbReference type="SUPFAM" id="SSF54637">
    <property type="entry name" value="Thioesterase/thiol ester dehydrase-isomerase"/>
    <property type="match status" value="1"/>
</dbReference>
<dbReference type="PANTHER" id="PTHR31793:SF27">
    <property type="entry name" value="NOVEL THIOESTERASE SUPERFAMILY DOMAIN AND SAPOSIN A-TYPE DOMAIN CONTAINING PROTEIN (0610012H03RIK)"/>
    <property type="match status" value="1"/>
</dbReference>
<accession>A0A975BWY3</accession>
<dbReference type="Pfam" id="PF03061">
    <property type="entry name" value="4HBT"/>
    <property type="match status" value="1"/>
</dbReference>
<comment type="similarity">
    <text evidence="1">Belongs to the 4-hydroxybenzoyl-CoA thioesterase family.</text>
</comment>
<dbReference type="RefSeq" id="WP_207680059.1">
    <property type="nucleotide sequence ID" value="NZ_CP061800.1"/>
</dbReference>
<keyword evidence="5" id="KW-1185">Reference proteome</keyword>
<dbReference type="GO" id="GO:0047617">
    <property type="term" value="F:fatty acyl-CoA hydrolase activity"/>
    <property type="evidence" value="ECO:0007669"/>
    <property type="project" value="TreeGrafter"/>
</dbReference>
<evidence type="ECO:0000256" key="2">
    <source>
        <dbReference type="ARBA" id="ARBA00022801"/>
    </source>
</evidence>
<evidence type="ECO:0000313" key="5">
    <source>
        <dbReference type="Proteomes" id="UP000663722"/>
    </source>
</evidence>
<sequence>MKQNIVERRIMWGDLDSLGIVFYPRYYEWIDACGHLFFEAIHLNILTLWQERNIQFGLVETSCRYSSPGRYHQKIKIVTEIDALEKKTLTLKHDIICSETDKLMVRGLEKRICMNVADPEKIRAINIPDDIYVILKRSQTQ</sequence>
<reference evidence="4" key="1">
    <citation type="journal article" date="2021" name="Microb. Physiol.">
        <title>Proteogenomic Insights into the Physiology of Marine, Sulfate-Reducing, Filamentous Desulfonema limicola and Desulfonema magnum.</title>
        <authorList>
            <person name="Schnaars V."/>
            <person name="Wohlbrand L."/>
            <person name="Scheve S."/>
            <person name="Hinrichs C."/>
            <person name="Reinhardt R."/>
            <person name="Rabus R."/>
        </authorList>
    </citation>
    <scope>NUCLEOTIDE SEQUENCE</scope>
    <source>
        <strain evidence="4">4be13</strain>
    </source>
</reference>
<protein>
    <submittedName>
        <fullName evidence="4">Thioesterase domain-containing protein</fullName>
    </submittedName>
</protein>
<dbReference type="InterPro" id="IPR050563">
    <property type="entry name" value="4-hydroxybenzoyl-CoA_TE"/>
</dbReference>
<dbReference type="InterPro" id="IPR006683">
    <property type="entry name" value="Thioestr_dom"/>
</dbReference>
<dbReference type="InterPro" id="IPR029069">
    <property type="entry name" value="HotDog_dom_sf"/>
</dbReference>
<gene>
    <name evidence="4" type="ORF">dnm_089650</name>
</gene>
<organism evidence="4 5">
    <name type="scientific">Desulfonema magnum</name>
    <dbReference type="NCBI Taxonomy" id="45655"/>
    <lineage>
        <taxon>Bacteria</taxon>
        <taxon>Pseudomonadati</taxon>
        <taxon>Thermodesulfobacteriota</taxon>
        <taxon>Desulfobacteria</taxon>
        <taxon>Desulfobacterales</taxon>
        <taxon>Desulfococcaceae</taxon>
        <taxon>Desulfonema</taxon>
    </lineage>
</organism>
<dbReference type="Proteomes" id="UP000663722">
    <property type="component" value="Chromosome"/>
</dbReference>
<evidence type="ECO:0000313" key="4">
    <source>
        <dbReference type="EMBL" id="QTA92872.1"/>
    </source>
</evidence>
<keyword evidence="2" id="KW-0378">Hydrolase</keyword>
<dbReference type="Gene3D" id="3.10.129.10">
    <property type="entry name" value="Hotdog Thioesterase"/>
    <property type="match status" value="1"/>
</dbReference>
<name>A0A975BWY3_9BACT</name>
<evidence type="ECO:0000259" key="3">
    <source>
        <dbReference type="Pfam" id="PF03061"/>
    </source>
</evidence>
<proteinExistence type="inferred from homology"/>